<comment type="caution">
    <text evidence="1">The sequence shown here is derived from an EMBL/GenBank/DDBJ whole genome shotgun (WGS) entry which is preliminary data.</text>
</comment>
<dbReference type="Proteomes" id="UP000690515">
    <property type="component" value="Unassembled WGS sequence"/>
</dbReference>
<dbReference type="EMBL" id="JAGSOY010000203">
    <property type="protein sequence ID" value="MBU2714273.1"/>
    <property type="molecule type" value="Genomic_DNA"/>
</dbReference>
<organism evidence="1 2">
    <name type="scientific">Zooshikella harenae</name>
    <dbReference type="NCBI Taxonomy" id="2827238"/>
    <lineage>
        <taxon>Bacteria</taxon>
        <taxon>Pseudomonadati</taxon>
        <taxon>Pseudomonadota</taxon>
        <taxon>Gammaproteobacteria</taxon>
        <taxon>Oceanospirillales</taxon>
        <taxon>Zooshikellaceae</taxon>
        <taxon>Zooshikella</taxon>
    </lineage>
</organism>
<protein>
    <submittedName>
        <fullName evidence="1">Uncharacterized protein</fullName>
    </submittedName>
</protein>
<reference evidence="1 2" key="1">
    <citation type="submission" date="2021-04" db="EMBL/GenBank/DDBJ databases">
        <authorList>
            <person name="Pira H."/>
            <person name="Risdian C."/>
            <person name="Wink J."/>
        </authorList>
    </citation>
    <scope>NUCLEOTIDE SEQUENCE [LARGE SCALE GENOMIC DNA]</scope>
    <source>
        <strain evidence="1 2">WH53</strain>
    </source>
</reference>
<gene>
    <name evidence="1" type="ORF">KCG35_24810</name>
</gene>
<proteinExistence type="predicted"/>
<dbReference type="RefSeq" id="WP_215822536.1">
    <property type="nucleotide sequence ID" value="NZ_JAGSOY010000203.1"/>
</dbReference>
<evidence type="ECO:0000313" key="1">
    <source>
        <dbReference type="EMBL" id="MBU2714273.1"/>
    </source>
</evidence>
<sequence length="77" mass="8759">MFKRNYALACQQVLAGESLTDLPKALTDQSPKTLAEKNMDFHDKVQKKYLQQSGFDQLDNPRAALDTIYQLLGRSLK</sequence>
<keyword evidence="2" id="KW-1185">Reference proteome</keyword>
<name>A0ABS5ZKC5_9GAMM</name>
<evidence type="ECO:0000313" key="2">
    <source>
        <dbReference type="Proteomes" id="UP000690515"/>
    </source>
</evidence>
<accession>A0ABS5ZKC5</accession>